<dbReference type="AlphaFoldDB" id="A0A6A5TL68"/>
<proteinExistence type="predicted"/>
<evidence type="ECO:0000256" key="1">
    <source>
        <dbReference type="ARBA" id="ARBA00022737"/>
    </source>
</evidence>
<dbReference type="Gene3D" id="3.40.50.300">
    <property type="entry name" value="P-loop containing nucleotide triphosphate hydrolases"/>
    <property type="match status" value="1"/>
</dbReference>
<keyword evidence="1" id="KW-0677">Repeat</keyword>
<dbReference type="InterPro" id="IPR027417">
    <property type="entry name" value="P-loop_NTPase"/>
</dbReference>
<organism evidence="3 4">
    <name type="scientific">Byssothecium circinans</name>
    <dbReference type="NCBI Taxonomy" id="147558"/>
    <lineage>
        <taxon>Eukaryota</taxon>
        <taxon>Fungi</taxon>
        <taxon>Dikarya</taxon>
        <taxon>Ascomycota</taxon>
        <taxon>Pezizomycotina</taxon>
        <taxon>Dothideomycetes</taxon>
        <taxon>Pleosporomycetidae</taxon>
        <taxon>Pleosporales</taxon>
        <taxon>Massarineae</taxon>
        <taxon>Massarinaceae</taxon>
        <taxon>Byssothecium</taxon>
    </lineage>
</organism>
<dbReference type="PROSITE" id="PS50837">
    <property type="entry name" value="NACHT"/>
    <property type="match status" value="1"/>
</dbReference>
<evidence type="ECO:0000313" key="3">
    <source>
        <dbReference type="EMBL" id="KAF1952459.1"/>
    </source>
</evidence>
<dbReference type="Pfam" id="PF24883">
    <property type="entry name" value="NPHP3_N"/>
    <property type="match status" value="1"/>
</dbReference>
<dbReference type="InterPro" id="IPR056884">
    <property type="entry name" value="NPHP3-like_N"/>
</dbReference>
<feature type="domain" description="NACHT" evidence="2">
    <location>
        <begin position="290"/>
        <end position="442"/>
    </location>
</feature>
<protein>
    <recommendedName>
        <fullName evidence="2">NACHT domain-containing protein</fullName>
    </recommendedName>
</protein>
<gene>
    <name evidence="3" type="ORF">CC80DRAFT_479208</name>
</gene>
<dbReference type="InterPro" id="IPR013087">
    <property type="entry name" value="Znf_C2H2_type"/>
</dbReference>
<sequence length="1052" mass="120351">MTAPSRLTAQASNTFRNSFDHFERTVLSQSQSDHRDFSSTTLQDVRQAAKEVEQQLAARQCLRNMRRIEPFLNGLEAYSKVIEVLCNGTPYLPWIWAPVKLMLKLAKDHIIAFEKLMSAYGRIAENLPRFDRLSQAYRHQPDFQQVLAVVYSDILEFHRQAYKFFKRHSWKCFFKSTWGGFDTRFNCILDSLSRHSDLVDREANAFLITETMRWREDALQAAAHREKERLTTQLTSTLAWLGLDSMPHCGRNQQQNEFDKLIHDCCPGTTDWILNHPKMRTWMRNGQDQSTLWLKGKPGSGKSTLCAIVVQFFKLDKTATTLSCFYNYKISEAHVHPSAFIFATLVSQVLQQKRDLAAYVYEEFVAENLPSSTQTLKHILSNLLPQLSLPRIIIDGIDECLQYDASGKPQSLSLVKDVLNDILQLETFGSQAMSPKLLLASRDIGQMVIKLSRKPMMFLDHEPGILQSAIRRFASYRLSEIRGKFQGVPDIERILNRIEETIVIKSQGMFLWVKLIFMQLEEEAYNVNDLESALANMPDGLHALYARIMGRLQVLTPSSQDRVARILEWMLSSRRPLRTIELQDAIAFSGTTTTLDKGSKLPASVIDLCKPLITILHDDTVDFVHFTVKEFLLDTSFTSMQQAELCIATSCLNYLHFSLDLIDPSISANQRTKFVGQGMYTLQPYVHEHWLDHVLIYASSLGTTATQCPHLEARLRQLVARIESLPSRMQSAVNAPMRDDPESNWTLEPRLALFGAHGNVFHFLREACWQRRCTRLKFENPGESDDADQPHINHNPLAQTHAEYHSKVQLLISSKTFPGLSKEELAAFKRFCGPCAFECRFPGCSHPTAGFPTDEARLQHEKTHASPLLCVAPGCTYRLPFASIQSLKRHDRDHHAVSYVRVPRKVRPNNSRSPLSSQSSDNITHFLCSWCDHKFDDLMKRQIHEIKCHFGKSERARKSCDFCSVDLDDLNSPTFIDHLKATHRGNVGADLRRGHLTCLHVVSRREFTRTVFNDLDLMARTQFKDDEASINFWRAYSATLGLLYRSKIGDLD</sequence>
<evidence type="ECO:0000313" key="4">
    <source>
        <dbReference type="Proteomes" id="UP000800035"/>
    </source>
</evidence>
<dbReference type="PANTHER" id="PTHR10039:SF14">
    <property type="entry name" value="NACHT DOMAIN-CONTAINING PROTEIN"/>
    <property type="match status" value="1"/>
</dbReference>
<dbReference type="PANTHER" id="PTHR10039">
    <property type="entry name" value="AMELOGENIN"/>
    <property type="match status" value="1"/>
</dbReference>
<reference evidence="3" key="1">
    <citation type="journal article" date="2020" name="Stud. Mycol.">
        <title>101 Dothideomycetes genomes: a test case for predicting lifestyles and emergence of pathogens.</title>
        <authorList>
            <person name="Haridas S."/>
            <person name="Albert R."/>
            <person name="Binder M."/>
            <person name="Bloem J."/>
            <person name="Labutti K."/>
            <person name="Salamov A."/>
            <person name="Andreopoulos B."/>
            <person name="Baker S."/>
            <person name="Barry K."/>
            <person name="Bills G."/>
            <person name="Bluhm B."/>
            <person name="Cannon C."/>
            <person name="Castanera R."/>
            <person name="Culley D."/>
            <person name="Daum C."/>
            <person name="Ezra D."/>
            <person name="Gonzalez J."/>
            <person name="Henrissat B."/>
            <person name="Kuo A."/>
            <person name="Liang C."/>
            <person name="Lipzen A."/>
            <person name="Lutzoni F."/>
            <person name="Magnuson J."/>
            <person name="Mondo S."/>
            <person name="Nolan M."/>
            <person name="Ohm R."/>
            <person name="Pangilinan J."/>
            <person name="Park H.-J."/>
            <person name="Ramirez L."/>
            <person name="Alfaro M."/>
            <person name="Sun H."/>
            <person name="Tritt A."/>
            <person name="Yoshinaga Y."/>
            <person name="Zwiers L.-H."/>
            <person name="Turgeon B."/>
            <person name="Goodwin S."/>
            <person name="Spatafora J."/>
            <person name="Crous P."/>
            <person name="Grigoriev I."/>
        </authorList>
    </citation>
    <scope>NUCLEOTIDE SEQUENCE</scope>
    <source>
        <strain evidence="3">CBS 675.92</strain>
    </source>
</reference>
<dbReference type="OrthoDB" id="7464126at2759"/>
<dbReference type="Pfam" id="PF22939">
    <property type="entry name" value="WHD_GPIID"/>
    <property type="match status" value="1"/>
</dbReference>
<name>A0A6A5TL68_9PLEO</name>
<dbReference type="SUPFAM" id="SSF52540">
    <property type="entry name" value="P-loop containing nucleoside triphosphate hydrolases"/>
    <property type="match status" value="1"/>
</dbReference>
<dbReference type="EMBL" id="ML977010">
    <property type="protein sequence ID" value="KAF1952459.1"/>
    <property type="molecule type" value="Genomic_DNA"/>
</dbReference>
<dbReference type="Proteomes" id="UP000800035">
    <property type="component" value="Unassembled WGS sequence"/>
</dbReference>
<dbReference type="InterPro" id="IPR007111">
    <property type="entry name" value="NACHT_NTPase"/>
</dbReference>
<dbReference type="InterPro" id="IPR056125">
    <property type="entry name" value="DUF7708"/>
</dbReference>
<evidence type="ECO:0000259" key="2">
    <source>
        <dbReference type="PROSITE" id="PS50837"/>
    </source>
</evidence>
<accession>A0A6A5TL68</accession>
<dbReference type="InterPro" id="IPR054471">
    <property type="entry name" value="GPIID_WHD"/>
</dbReference>
<dbReference type="PROSITE" id="PS00028">
    <property type="entry name" value="ZINC_FINGER_C2H2_1"/>
    <property type="match status" value="1"/>
</dbReference>
<dbReference type="Pfam" id="PF24809">
    <property type="entry name" value="DUF7708"/>
    <property type="match status" value="1"/>
</dbReference>
<dbReference type="SMART" id="SM00355">
    <property type="entry name" value="ZnF_C2H2"/>
    <property type="match status" value="4"/>
</dbReference>
<keyword evidence="4" id="KW-1185">Reference proteome</keyword>